<proteinExistence type="predicted"/>
<protein>
    <submittedName>
        <fullName evidence="2">Hydroxyacylglutathione hydrolase</fullName>
        <ecNumber evidence="2">3.1.2.6</ecNumber>
    </submittedName>
</protein>
<dbReference type="STRING" id="48256.CLHUN_34480"/>
<sequence>MHYKVVEIKPGVTLLRDRDTNIYVVEGKTSALVVDSGYGFFDLKSQIEEITRKPIIAVCTHGHIDHAFGGHHFDAIHMSRKELPIYRKHDKFKKYILENHAPDVKVLSREALEEWYRAKPKRIEFIEPGDLLDIGENTLEIVSLRGHTPGSIGILDRKHRILFSGDGLCNYIWMQLPESSYLSEYYEILNSLSAYEEDFDFICNGHSHEPLPVAFINDMKATINDLFEGAQGKPYNNPNASGWHYVKNGCEIMYQLDKIKKP</sequence>
<evidence type="ECO:0000259" key="1">
    <source>
        <dbReference type="SMART" id="SM00849"/>
    </source>
</evidence>
<dbReference type="GO" id="GO:0004416">
    <property type="term" value="F:hydroxyacylglutathione hydrolase activity"/>
    <property type="evidence" value="ECO:0007669"/>
    <property type="project" value="UniProtKB-EC"/>
</dbReference>
<dbReference type="PANTHER" id="PTHR42951">
    <property type="entry name" value="METALLO-BETA-LACTAMASE DOMAIN-CONTAINING"/>
    <property type="match status" value="1"/>
</dbReference>
<dbReference type="InterPro" id="IPR001279">
    <property type="entry name" value="Metallo-B-lactamas"/>
</dbReference>
<keyword evidence="3" id="KW-1185">Reference proteome</keyword>
<dbReference type="RefSeq" id="WP_165755782.1">
    <property type="nucleotide sequence ID" value="NZ_MZGX01000026.1"/>
</dbReference>
<dbReference type="PANTHER" id="PTHR42951:SF22">
    <property type="entry name" value="METALLO BETA-LACTAMASE SUPERFAMILY LIPOPROTEIN"/>
    <property type="match status" value="1"/>
</dbReference>
<dbReference type="SMART" id="SM00849">
    <property type="entry name" value="Lactamase_B"/>
    <property type="match status" value="1"/>
</dbReference>
<dbReference type="InterPro" id="IPR050855">
    <property type="entry name" value="NDM-1-like"/>
</dbReference>
<reference evidence="2 3" key="1">
    <citation type="submission" date="2017-03" db="EMBL/GenBank/DDBJ databases">
        <title>Genome sequence of Clostridium hungatei DSM 14427.</title>
        <authorList>
            <person name="Poehlein A."/>
            <person name="Daniel R."/>
        </authorList>
    </citation>
    <scope>NUCLEOTIDE SEQUENCE [LARGE SCALE GENOMIC DNA]</scope>
    <source>
        <strain evidence="2 3">DSM 14427</strain>
    </source>
</reference>
<dbReference type="EMBL" id="MZGX01000026">
    <property type="protein sequence ID" value="OPX42627.1"/>
    <property type="molecule type" value="Genomic_DNA"/>
</dbReference>
<comment type="caution">
    <text evidence="2">The sequence shown here is derived from an EMBL/GenBank/DDBJ whole genome shotgun (WGS) entry which is preliminary data.</text>
</comment>
<evidence type="ECO:0000313" key="3">
    <source>
        <dbReference type="Proteomes" id="UP000191554"/>
    </source>
</evidence>
<dbReference type="SUPFAM" id="SSF56281">
    <property type="entry name" value="Metallo-hydrolase/oxidoreductase"/>
    <property type="match status" value="1"/>
</dbReference>
<dbReference type="Proteomes" id="UP000191554">
    <property type="component" value="Unassembled WGS sequence"/>
</dbReference>
<keyword evidence="2" id="KW-0378">Hydrolase</keyword>
<name>A0A1V4SH89_RUMHU</name>
<feature type="domain" description="Metallo-beta-lactamase" evidence="1">
    <location>
        <begin position="19"/>
        <end position="206"/>
    </location>
</feature>
<dbReference type="Pfam" id="PF00753">
    <property type="entry name" value="Lactamase_B"/>
    <property type="match status" value="1"/>
</dbReference>
<gene>
    <name evidence="2" type="primary">gloB_1</name>
    <name evidence="2" type="ORF">CLHUN_34480</name>
</gene>
<evidence type="ECO:0000313" key="2">
    <source>
        <dbReference type="EMBL" id="OPX42627.1"/>
    </source>
</evidence>
<dbReference type="InterPro" id="IPR036866">
    <property type="entry name" value="RibonucZ/Hydroxyglut_hydro"/>
</dbReference>
<organism evidence="2 3">
    <name type="scientific">Ruminiclostridium hungatei</name>
    <name type="common">Clostridium hungatei</name>
    <dbReference type="NCBI Taxonomy" id="48256"/>
    <lineage>
        <taxon>Bacteria</taxon>
        <taxon>Bacillati</taxon>
        <taxon>Bacillota</taxon>
        <taxon>Clostridia</taxon>
        <taxon>Eubacteriales</taxon>
        <taxon>Oscillospiraceae</taxon>
        <taxon>Ruminiclostridium</taxon>
    </lineage>
</organism>
<dbReference type="AlphaFoldDB" id="A0A1V4SH89"/>
<accession>A0A1V4SH89</accession>
<dbReference type="EC" id="3.1.2.6" evidence="2"/>
<dbReference type="Gene3D" id="3.60.15.10">
    <property type="entry name" value="Ribonuclease Z/Hydroxyacylglutathione hydrolase-like"/>
    <property type="match status" value="1"/>
</dbReference>